<dbReference type="GO" id="GO:0050518">
    <property type="term" value="F:2-C-methyl-D-erythritol 4-phosphate cytidylyltransferase activity"/>
    <property type="evidence" value="ECO:0007669"/>
    <property type="project" value="UniProtKB-UniRule"/>
</dbReference>
<evidence type="ECO:0000256" key="7">
    <source>
        <dbReference type="HAMAP-Rule" id="MF_00108"/>
    </source>
</evidence>
<keyword evidence="5 7" id="KW-0548">Nucleotidyltransferase</keyword>
<dbReference type="GO" id="GO:0019288">
    <property type="term" value="P:isopentenyl diphosphate biosynthetic process, methylerythritol 4-phosphate pathway"/>
    <property type="evidence" value="ECO:0007669"/>
    <property type="project" value="UniProtKB-UniRule"/>
</dbReference>
<evidence type="ECO:0000256" key="6">
    <source>
        <dbReference type="ARBA" id="ARBA00023229"/>
    </source>
</evidence>
<evidence type="ECO:0000313" key="9">
    <source>
        <dbReference type="Proteomes" id="UP001290462"/>
    </source>
</evidence>
<dbReference type="InterPro" id="IPR034683">
    <property type="entry name" value="IspD/TarI"/>
</dbReference>
<dbReference type="SUPFAM" id="SSF53448">
    <property type="entry name" value="Nucleotide-diphospho-sugar transferases"/>
    <property type="match status" value="1"/>
</dbReference>
<feature type="site" description="Positions MEP for the nucleophilic attack" evidence="7">
    <location>
        <position position="211"/>
    </location>
</feature>
<evidence type="ECO:0000313" key="8">
    <source>
        <dbReference type="EMBL" id="MDZ5759522.1"/>
    </source>
</evidence>
<accession>A0AAW9K708</accession>
<evidence type="ECO:0000256" key="1">
    <source>
        <dbReference type="ARBA" id="ARBA00001282"/>
    </source>
</evidence>
<dbReference type="RefSeq" id="WP_322809257.1">
    <property type="nucleotide sequence ID" value="NZ_JAVBVO010000003.1"/>
</dbReference>
<dbReference type="FunFam" id="3.90.550.10:FF:000003">
    <property type="entry name" value="2-C-methyl-D-erythritol 4-phosphate cytidylyltransferase"/>
    <property type="match status" value="1"/>
</dbReference>
<keyword evidence="6 7" id="KW-0414">Isoprene biosynthesis</keyword>
<evidence type="ECO:0000256" key="4">
    <source>
        <dbReference type="ARBA" id="ARBA00022679"/>
    </source>
</evidence>
<dbReference type="HAMAP" id="MF_00108">
    <property type="entry name" value="IspD"/>
    <property type="match status" value="1"/>
</dbReference>
<dbReference type="Gene3D" id="3.90.550.10">
    <property type="entry name" value="Spore Coat Polysaccharide Biosynthesis Protein SpsA, Chain A"/>
    <property type="match status" value="1"/>
</dbReference>
<feature type="site" description="Transition state stabilizer" evidence="7">
    <location>
        <position position="15"/>
    </location>
</feature>
<dbReference type="InterPro" id="IPR001228">
    <property type="entry name" value="IspD"/>
</dbReference>
<organism evidence="8 9">
    <name type="scientific">Carnobacterium maltaromaticum</name>
    <name type="common">Carnobacterium piscicola</name>
    <dbReference type="NCBI Taxonomy" id="2751"/>
    <lineage>
        <taxon>Bacteria</taxon>
        <taxon>Bacillati</taxon>
        <taxon>Bacillota</taxon>
        <taxon>Bacilli</taxon>
        <taxon>Lactobacillales</taxon>
        <taxon>Carnobacteriaceae</taxon>
        <taxon>Carnobacterium</taxon>
    </lineage>
</organism>
<evidence type="ECO:0000256" key="3">
    <source>
        <dbReference type="ARBA" id="ARBA00009789"/>
    </source>
</evidence>
<dbReference type="Proteomes" id="UP001290462">
    <property type="component" value="Unassembled WGS sequence"/>
</dbReference>
<dbReference type="InterPro" id="IPR050088">
    <property type="entry name" value="IspD/TarI_cytidylyltransf_bact"/>
</dbReference>
<sequence length="232" mass="25966">MGYELVLLAAGQGRRMKASKNKILLHLLGKPVIEYALTTFVNDADCQHIVLVVEKKEKELIEAVLAQNEFAGKVPITVVIGGKERQDSVYNGLQHLKKQTGVVLIHDGARPFLEANLIKKLYQKARQINATIVGVPVKDTIKKVVEGKVDQTIPREELWQIQTPQAFQISFIQEVHERARQEGFFGTDDASLVEHYGHTVEVTEGSYMNIKLTTPDDLVIGEAILKMKERGN</sequence>
<evidence type="ECO:0000256" key="5">
    <source>
        <dbReference type="ARBA" id="ARBA00022695"/>
    </source>
</evidence>
<dbReference type="EC" id="2.7.7.60" evidence="7"/>
<reference evidence="8" key="1">
    <citation type="submission" date="2023-08" db="EMBL/GenBank/DDBJ databases">
        <title>Genomic characterization of piscicolin 126 produced by Carnobacterium maltaromaticum CM22 strain isolated from salmon (Salmo salar).</title>
        <authorList>
            <person name="Gonzalez-Gragera E."/>
            <person name="Garcia-Lopez J.D."/>
            <person name="Teso-Perez C."/>
            <person name="Gimenez-Hernandez I."/>
            <person name="Peralta-Sanchez J.M."/>
            <person name="Valdivia E."/>
            <person name="Montalban-Lopez M."/>
            <person name="Martin-Platero A.M."/>
            <person name="Banos A."/>
            <person name="Martinez-Bueno M."/>
        </authorList>
    </citation>
    <scope>NUCLEOTIDE SEQUENCE</scope>
    <source>
        <strain evidence="8">CM22</strain>
    </source>
</reference>
<dbReference type="AlphaFoldDB" id="A0AAW9K708"/>
<dbReference type="InterPro" id="IPR018294">
    <property type="entry name" value="ISPD_synthase_CS"/>
</dbReference>
<dbReference type="PANTHER" id="PTHR32125:SF4">
    <property type="entry name" value="2-C-METHYL-D-ERYTHRITOL 4-PHOSPHATE CYTIDYLYLTRANSFERASE, CHLOROPLASTIC"/>
    <property type="match status" value="1"/>
</dbReference>
<dbReference type="PANTHER" id="PTHR32125">
    <property type="entry name" value="2-C-METHYL-D-ERYTHRITOL 4-PHOSPHATE CYTIDYLYLTRANSFERASE, CHLOROPLASTIC"/>
    <property type="match status" value="1"/>
</dbReference>
<comment type="caution">
    <text evidence="8">The sequence shown here is derived from an EMBL/GenBank/DDBJ whole genome shotgun (WGS) entry which is preliminary data.</text>
</comment>
<comment type="function">
    <text evidence="7">Catalyzes the formation of 4-diphosphocytidyl-2-C-methyl-D-erythritol from CTP and 2-C-methyl-D-erythritol 4-phosphate (MEP).</text>
</comment>
<dbReference type="NCBIfam" id="TIGR00453">
    <property type="entry name" value="ispD"/>
    <property type="match status" value="1"/>
</dbReference>
<comment type="catalytic activity">
    <reaction evidence="1 7">
        <text>2-C-methyl-D-erythritol 4-phosphate + CTP + H(+) = 4-CDP-2-C-methyl-D-erythritol + diphosphate</text>
        <dbReference type="Rhea" id="RHEA:13429"/>
        <dbReference type="ChEBI" id="CHEBI:15378"/>
        <dbReference type="ChEBI" id="CHEBI:33019"/>
        <dbReference type="ChEBI" id="CHEBI:37563"/>
        <dbReference type="ChEBI" id="CHEBI:57823"/>
        <dbReference type="ChEBI" id="CHEBI:58262"/>
        <dbReference type="EC" id="2.7.7.60"/>
    </reaction>
</comment>
<dbReference type="PROSITE" id="PS01295">
    <property type="entry name" value="ISPD"/>
    <property type="match status" value="1"/>
</dbReference>
<proteinExistence type="inferred from homology"/>
<gene>
    <name evidence="7 8" type="primary">ispD</name>
    <name evidence="8" type="ORF">RAK27_12735</name>
</gene>
<feature type="site" description="Positions MEP for the nucleophilic attack" evidence="7">
    <location>
        <position position="155"/>
    </location>
</feature>
<keyword evidence="4 7" id="KW-0808">Transferase</keyword>
<protein>
    <recommendedName>
        <fullName evidence="7">2-C-methyl-D-erythritol 4-phosphate cytidylyltransferase</fullName>
        <ecNumber evidence="7">2.7.7.60</ecNumber>
    </recommendedName>
    <alternativeName>
        <fullName evidence="7">4-diphosphocytidyl-2C-methyl-D-erythritol synthase</fullName>
    </alternativeName>
    <alternativeName>
        <fullName evidence="7">MEP cytidylyltransferase</fullName>
        <shortName evidence="7">MCT</shortName>
    </alternativeName>
</protein>
<dbReference type="Pfam" id="PF01128">
    <property type="entry name" value="IspD"/>
    <property type="match status" value="1"/>
</dbReference>
<dbReference type="CDD" id="cd02516">
    <property type="entry name" value="CDP-ME_synthetase"/>
    <property type="match status" value="1"/>
</dbReference>
<dbReference type="InterPro" id="IPR029044">
    <property type="entry name" value="Nucleotide-diphossugar_trans"/>
</dbReference>
<name>A0AAW9K708_CARML</name>
<comment type="pathway">
    <text evidence="2 7">Isoprenoid biosynthesis; isopentenyl diphosphate biosynthesis via DXP pathway; isopentenyl diphosphate from 1-deoxy-D-xylulose 5-phosphate: step 2/6.</text>
</comment>
<comment type="similarity">
    <text evidence="3 7">Belongs to the IspD/TarI cytidylyltransferase family. IspD subfamily.</text>
</comment>
<feature type="site" description="Transition state stabilizer" evidence="7">
    <location>
        <position position="22"/>
    </location>
</feature>
<dbReference type="EMBL" id="JAVBVO010000003">
    <property type="protein sequence ID" value="MDZ5759522.1"/>
    <property type="molecule type" value="Genomic_DNA"/>
</dbReference>
<evidence type="ECO:0000256" key="2">
    <source>
        <dbReference type="ARBA" id="ARBA00004787"/>
    </source>
</evidence>